<feature type="compositionally biased region" description="Polar residues" evidence="17">
    <location>
        <begin position="1"/>
        <end position="11"/>
    </location>
</feature>
<evidence type="ECO:0000256" key="15">
    <source>
        <dbReference type="ARBA" id="ARBA00041260"/>
    </source>
</evidence>
<protein>
    <recommendedName>
        <fullName evidence="14">glucan 1,3-beta-glucosidase</fullName>
        <ecNumber evidence="14">3.2.1.58</ecNumber>
    </recommendedName>
    <alternativeName>
        <fullName evidence="15">Exo-1,3-beta-glucanase D</fullName>
    </alternativeName>
</protein>
<evidence type="ECO:0000256" key="16">
    <source>
        <dbReference type="RuleBase" id="RU361153"/>
    </source>
</evidence>
<keyword evidence="6" id="KW-0735">Signal-anchor</keyword>
<gene>
    <name evidence="20" type="ORF">V5O48_014886</name>
</gene>
<dbReference type="Proteomes" id="UP001465976">
    <property type="component" value="Unassembled WGS sequence"/>
</dbReference>
<evidence type="ECO:0000256" key="13">
    <source>
        <dbReference type="ARBA" id="ARBA00037126"/>
    </source>
</evidence>
<keyword evidence="3" id="KW-1003">Cell membrane</keyword>
<dbReference type="PANTHER" id="PTHR31297">
    <property type="entry name" value="GLUCAN ENDO-1,6-BETA-GLUCOSIDASE B"/>
    <property type="match status" value="1"/>
</dbReference>
<feature type="region of interest" description="Disordered" evidence="17">
    <location>
        <begin position="127"/>
        <end position="170"/>
    </location>
</feature>
<evidence type="ECO:0000256" key="2">
    <source>
        <dbReference type="ARBA" id="ARBA00005641"/>
    </source>
</evidence>
<keyword evidence="9" id="KW-0325">Glycoprotein</keyword>
<feature type="transmembrane region" description="Helical" evidence="18">
    <location>
        <begin position="98"/>
        <end position="121"/>
    </location>
</feature>
<evidence type="ECO:0000313" key="20">
    <source>
        <dbReference type="EMBL" id="KAL0567110.1"/>
    </source>
</evidence>
<comment type="catalytic activity">
    <reaction evidence="12">
        <text>Successive hydrolysis of beta-D-glucose units from the non-reducing ends of (1-&gt;3)-beta-D-glucans, releasing alpha-glucose.</text>
        <dbReference type="EC" id="3.2.1.58"/>
    </reaction>
</comment>
<comment type="function">
    <text evidence="13">Glucosidase involved in the degradation of cellulosic biomass. Active on lichenan.</text>
</comment>
<dbReference type="InterPro" id="IPR017853">
    <property type="entry name" value="GH"/>
</dbReference>
<dbReference type="PANTHER" id="PTHR31297:SF34">
    <property type="entry name" value="GLUCAN 1,3-BETA-GLUCOSIDASE 2"/>
    <property type="match status" value="1"/>
</dbReference>
<accession>A0ABR3EW45</accession>
<evidence type="ECO:0000256" key="3">
    <source>
        <dbReference type="ARBA" id="ARBA00022475"/>
    </source>
</evidence>
<dbReference type="InterPro" id="IPR001547">
    <property type="entry name" value="Glyco_hydro_5"/>
</dbReference>
<dbReference type="EC" id="3.2.1.58" evidence="14"/>
<keyword evidence="8 18" id="KW-0472">Membrane</keyword>
<evidence type="ECO:0000256" key="1">
    <source>
        <dbReference type="ARBA" id="ARBA00004401"/>
    </source>
</evidence>
<evidence type="ECO:0000313" key="21">
    <source>
        <dbReference type="Proteomes" id="UP001465976"/>
    </source>
</evidence>
<dbReference type="SUPFAM" id="SSF51445">
    <property type="entry name" value="(Trans)glycosidases"/>
    <property type="match status" value="1"/>
</dbReference>
<comment type="subcellular location">
    <subcellularLocation>
        <location evidence="1">Cell membrane</location>
        <topology evidence="1">Single-pass type II membrane protein</topology>
    </subcellularLocation>
</comment>
<evidence type="ECO:0000256" key="7">
    <source>
        <dbReference type="ARBA" id="ARBA00022989"/>
    </source>
</evidence>
<keyword evidence="4 18" id="KW-0812">Transmembrane</keyword>
<keyword evidence="7 18" id="KW-1133">Transmembrane helix</keyword>
<dbReference type="Pfam" id="PF00150">
    <property type="entry name" value="Cellulase"/>
    <property type="match status" value="1"/>
</dbReference>
<evidence type="ECO:0000256" key="6">
    <source>
        <dbReference type="ARBA" id="ARBA00022968"/>
    </source>
</evidence>
<evidence type="ECO:0000256" key="10">
    <source>
        <dbReference type="ARBA" id="ARBA00023295"/>
    </source>
</evidence>
<feature type="compositionally biased region" description="Polar residues" evidence="17">
    <location>
        <begin position="24"/>
        <end position="33"/>
    </location>
</feature>
<keyword evidence="10 16" id="KW-0326">Glycosidase</keyword>
<evidence type="ECO:0000256" key="12">
    <source>
        <dbReference type="ARBA" id="ARBA00036824"/>
    </source>
</evidence>
<feature type="domain" description="Glycoside hydrolase family 5" evidence="19">
    <location>
        <begin position="255"/>
        <end position="422"/>
    </location>
</feature>
<dbReference type="EMBL" id="JBAHYK010001674">
    <property type="protein sequence ID" value="KAL0567110.1"/>
    <property type="molecule type" value="Genomic_DNA"/>
</dbReference>
<sequence length="605" mass="66144">MSHSGVSSATGPYNPVPLDEHQGTRTPRGSSFNDSHHSIPHTPLPPENARFLGLDPASARESYASGLNDQDDDQAPGKKEDQSGYGNGGTRSARRGRLFTLGAALALLVIIIIAVVVPVYFTVIKKNHNSSNSSGTSGGQDGGNGGDNGGGGKDGGQPGTIAAVTGGDGSEVTLEDGSKFKYENTHGGNWYYDVNDPFNNGARPQSWSPALNETFKYGVDKIRGCPEPFERYQPAAVDEYTLHQAMAADTAQGGINQIEDHYKTFITEKDFAEIAAAGLNYIRLPIPYWAIETRSSEPYLPRVAWKYVLKAIQWARKYGLRINLDLHTVPGSQNDWNHSGRRGEVNLLRGPMGYANAQRTLDIIRVIAEFIAQPQYRDVVTMFGPLNEPKADDGRGSGLIPKDSVAAFYAQAYKVIREASGEGQGPWISFHDGMLSKADWVDFLPNGFRRSIDSHPYVAFNQPQTDASWDANTGTPCTWGKEFNDSMSAFGFSSAGEWSNAINDCGLWVNGIPEGTRYDGTYTPSKITAVGSCDKWTDWEKYSDATKAEIKKFAMANMDGLQNWFFWTWKIGASRKSGKVESPAWSYSLGLQNGWIPKDPREANG</sequence>
<evidence type="ECO:0000256" key="14">
    <source>
        <dbReference type="ARBA" id="ARBA00038929"/>
    </source>
</evidence>
<reference evidence="20 21" key="1">
    <citation type="submission" date="2024-02" db="EMBL/GenBank/DDBJ databases">
        <title>A draft genome for the cacao thread blight pathogen Marasmius crinis-equi.</title>
        <authorList>
            <person name="Cohen S.P."/>
            <person name="Baruah I.K."/>
            <person name="Amoako-Attah I."/>
            <person name="Bukari Y."/>
            <person name="Meinhardt L.W."/>
            <person name="Bailey B.A."/>
        </authorList>
    </citation>
    <scope>NUCLEOTIDE SEQUENCE [LARGE SCALE GENOMIC DNA]</scope>
    <source>
        <strain evidence="20 21">GH-76</strain>
    </source>
</reference>
<evidence type="ECO:0000256" key="4">
    <source>
        <dbReference type="ARBA" id="ARBA00022692"/>
    </source>
</evidence>
<keyword evidence="11" id="KW-0961">Cell wall biogenesis/degradation</keyword>
<keyword evidence="21" id="KW-1185">Reference proteome</keyword>
<feature type="compositionally biased region" description="Gly residues" evidence="17">
    <location>
        <begin position="136"/>
        <end position="158"/>
    </location>
</feature>
<proteinExistence type="inferred from homology"/>
<organism evidence="20 21">
    <name type="scientific">Marasmius crinis-equi</name>
    <dbReference type="NCBI Taxonomy" id="585013"/>
    <lineage>
        <taxon>Eukaryota</taxon>
        <taxon>Fungi</taxon>
        <taxon>Dikarya</taxon>
        <taxon>Basidiomycota</taxon>
        <taxon>Agaricomycotina</taxon>
        <taxon>Agaricomycetes</taxon>
        <taxon>Agaricomycetidae</taxon>
        <taxon>Agaricales</taxon>
        <taxon>Marasmiineae</taxon>
        <taxon>Marasmiaceae</taxon>
        <taxon>Marasmius</taxon>
    </lineage>
</organism>
<dbReference type="Gene3D" id="3.20.20.80">
    <property type="entry name" value="Glycosidases"/>
    <property type="match status" value="1"/>
</dbReference>
<comment type="similarity">
    <text evidence="2 16">Belongs to the glycosyl hydrolase 5 (cellulase A) family.</text>
</comment>
<evidence type="ECO:0000256" key="18">
    <source>
        <dbReference type="SAM" id="Phobius"/>
    </source>
</evidence>
<keyword evidence="5 16" id="KW-0378">Hydrolase</keyword>
<evidence type="ECO:0000256" key="5">
    <source>
        <dbReference type="ARBA" id="ARBA00022801"/>
    </source>
</evidence>
<evidence type="ECO:0000259" key="19">
    <source>
        <dbReference type="Pfam" id="PF00150"/>
    </source>
</evidence>
<evidence type="ECO:0000256" key="17">
    <source>
        <dbReference type="SAM" id="MobiDB-lite"/>
    </source>
</evidence>
<evidence type="ECO:0000256" key="11">
    <source>
        <dbReference type="ARBA" id="ARBA00023316"/>
    </source>
</evidence>
<feature type="region of interest" description="Disordered" evidence="17">
    <location>
        <begin position="1"/>
        <end position="93"/>
    </location>
</feature>
<evidence type="ECO:0000256" key="9">
    <source>
        <dbReference type="ARBA" id="ARBA00023180"/>
    </source>
</evidence>
<evidence type="ECO:0000256" key="8">
    <source>
        <dbReference type="ARBA" id="ARBA00023136"/>
    </source>
</evidence>
<dbReference type="InterPro" id="IPR050386">
    <property type="entry name" value="Glycosyl_hydrolase_5"/>
</dbReference>
<comment type="caution">
    <text evidence="20">The sequence shown here is derived from an EMBL/GenBank/DDBJ whole genome shotgun (WGS) entry which is preliminary data.</text>
</comment>
<name>A0ABR3EW45_9AGAR</name>
<feature type="non-terminal residue" evidence="20">
    <location>
        <position position="605"/>
    </location>
</feature>